<evidence type="ECO:0000256" key="7">
    <source>
        <dbReference type="ARBA" id="ARBA00022692"/>
    </source>
</evidence>
<keyword evidence="9 14" id="KW-1133">Transmembrane helix</keyword>
<evidence type="ECO:0000256" key="6">
    <source>
        <dbReference type="ARBA" id="ARBA00022617"/>
    </source>
</evidence>
<dbReference type="GO" id="GO:0005886">
    <property type="term" value="C:plasma membrane"/>
    <property type="evidence" value="ECO:0007669"/>
    <property type="project" value="UniProtKB-SubCell"/>
</dbReference>
<evidence type="ECO:0000313" key="16">
    <source>
        <dbReference type="Proteomes" id="UP000199306"/>
    </source>
</evidence>
<comment type="pathway">
    <text evidence="2 14">Porphyrin-containing compound metabolism; protoporphyrin-IX biosynthesis; protoporphyrin-IX from protoporphyrinogen-IX: step 1/1.</text>
</comment>
<comment type="function">
    <text evidence="14">Catalyzes the oxidation of protoporphyrinogen IX to protoporphyrin IX.</text>
</comment>
<dbReference type="Pfam" id="PF03653">
    <property type="entry name" value="UPF0093"/>
    <property type="match status" value="1"/>
</dbReference>
<evidence type="ECO:0000313" key="15">
    <source>
        <dbReference type="EMBL" id="SFQ09846.1"/>
    </source>
</evidence>
<dbReference type="GO" id="GO:0046872">
    <property type="term" value="F:metal ion binding"/>
    <property type="evidence" value="ECO:0007669"/>
    <property type="project" value="UniProtKB-KW"/>
</dbReference>
<dbReference type="PANTHER" id="PTHR40255">
    <property type="entry name" value="UPF0093 MEMBRANE PROTEIN SLR1790"/>
    <property type="match status" value="1"/>
</dbReference>
<dbReference type="Proteomes" id="UP000199306">
    <property type="component" value="Unassembled WGS sequence"/>
</dbReference>
<feature type="binding site" description="axial binding residue" evidence="14">
    <location>
        <position position="26"/>
    </location>
    <ligand>
        <name>heme</name>
        <dbReference type="ChEBI" id="CHEBI:30413"/>
    </ligand>
    <ligandPart>
        <name>Fe</name>
        <dbReference type="ChEBI" id="CHEBI:18248"/>
    </ligandPart>
</feature>
<evidence type="ECO:0000256" key="12">
    <source>
        <dbReference type="ARBA" id="ARBA00023136"/>
    </source>
</evidence>
<keyword evidence="16" id="KW-1185">Reference proteome</keyword>
<gene>
    <name evidence="15" type="ORF">SAMN04515674_1108</name>
</gene>
<keyword evidence="12 14" id="KW-0472">Membrane</keyword>
<comment type="cofactor">
    <cofactor evidence="14">
        <name>heme b</name>
        <dbReference type="ChEBI" id="CHEBI:60344"/>
    </cofactor>
    <text evidence="14">Binds 1 heme b (iron(II)-protoporphyrin IX) group per subunit.</text>
</comment>
<keyword evidence="8 14" id="KW-0479">Metal-binding</keyword>
<comment type="catalytic activity">
    <reaction evidence="13 14">
        <text>protoporphyrinogen IX + 3 A = protoporphyrin IX + 3 AH2</text>
        <dbReference type="Rhea" id="RHEA:62000"/>
        <dbReference type="ChEBI" id="CHEBI:13193"/>
        <dbReference type="ChEBI" id="CHEBI:17499"/>
        <dbReference type="ChEBI" id="CHEBI:57306"/>
        <dbReference type="ChEBI" id="CHEBI:57307"/>
    </reaction>
</comment>
<dbReference type="STRING" id="1079859.SAMN04515674_1108"/>
<feature type="binding site" description="axial binding residue" evidence="14">
    <location>
        <position position="109"/>
    </location>
    <ligand>
        <name>heme</name>
        <dbReference type="ChEBI" id="CHEBI:30413"/>
    </ligand>
    <ligandPart>
        <name>Fe</name>
        <dbReference type="ChEBI" id="CHEBI:18248"/>
    </ligandPart>
</feature>
<evidence type="ECO:0000256" key="14">
    <source>
        <dbReference type="HAMAP-Rule" id="MF_02239"/>
    </source>
</evidence>
<feature type="transmembrane region" description="Helical" evidence="14">
    <location>
        <begin position="71"/>
        <end position="94"/>
    </location>
</feature>
<evidence type="ECO:0000256" key="5">
    <source>
        <dbReference type="ARBA" id="ARBA00022475"/>
    </source>
</evidence>
<keyword evidence="5 14" id="KW-1003">Cell membrane</keyword>
<dbReference type="EMBL" id="FOXH01000010">
    <property type="protein sequence ID" value="SFQ09846.1"/>
    <property type="molecule type" value="Genomic_DNA"/>
</dbReference>
<keyword evidence="10 14" id="KW-0560">Oxidoreductase</keyword>
<dbReference type="GO" id="GO:0070818">
    <property type="term" value="F:protoporphyrinogen oxidase activity"/>
    <property type="evidence" value="ECO:0007669"/>
    <property type="project" value="UniProtKB-UniRule"/>
</dbReference>
<dbReference type="HAMAP" id="MF_02239">
    <property type="entry name" value="HemJ"/>
    <property type="match status" value="1"/>
</dbReference>
<dbReference type="GO" id="GO:0006782">
    <property type="term" value="P:protoporphyrinogen IX biosynthetic process"/>
    <property type="evidence" value="ECO:0007669"/>
    <property type="project" value="UniProtKB-UniRule"/>
</dbReference>
<dbReference type="NCBIfam" id="TIGR00701">
    <property type="entry name" value="protoporphyrinogen oxidase HemJ"/>
    <property type="match status" value="1"/>
</dbReference>
<comment type="similarity">
    <text evidence="3 14">Belongs to the HemJ family.</text>
</comment>
<dbReference type="InterPro" id="IPR005265">
    <property type="entry name" value="HemJ-like"/>
</dbReference>
<evidence type="ECO:0000256" key="10">
    <source>
        <dbReference type="ARBA" id="ARBA00023002"/>
    </source>
</evidence>
<protein>
    <recommendedName>
        <fullName evidence="4 14">Protoporphyrinogen IX oxidase</fullName>
        <shortName evidence="14">PPO</shortName>
        <ecNumber evidence="14">1.3.99.-</ecNumber>
    </recommendedName>
</protein>
<feature type="transmembrane region" description="Helical" evidence="14">
    <location>
        <begin position="106"/>
        <end position="123"/>
    </location>
</feature>
<evidence type="ECO:0000256" key="8">
    <source>
        <dbReference type="ARBA" id="ARBA00022723"/>
    </source>
</evidence>
<feature type="transmembrane region" description="Helical" evidence="14">
    <location>
        <begin position="144"/>
        <end position="162"/>
    </location>
</feature>
<keyword evidence="6 14" id="KW-0349">Heme</keyword>
<keyword evidence="7 14" id="KW-0812">Transmembrane</keyword>
<evidence type="ECO:0000256" key="1">
    <source>
        <dbReference type="ARBA" id="ARBA00004651"/>
    </source>
</evidence>
<evidence type="ECO:0000256" key="4">
    <source>
        <dbReference type="ARBA" id="ARBA00017504"/>
    </source>
</evidence>
<dbReference type="AlphaFoldDB" id="A0A1I5VS64"/>
<evidence type="ECO:0000256" key="11">
    <source>
        <dbReference type="ARBA" id="ARBA00023004"/>
    </source>
</evidence>
<dbReference type="UniPathway" id="UPA00251">
    <property type="reaction ID" value="UER00324"/>
</dbReference>
<comment type="subunit">
    <text evidence="14">Homodimer.</text>
</comment>
<evidence type="ECO:0000256" key="9">
    <source>
        <dbReference type="ARBA" id="ARBA00022989"/>
    </source>
</evidence>
<accession>A0A1I5VS64</accession>
<feature type="transmembrane region" description="Helical" evidence="14">
    <location>
        <begin position="25"/>
        <end position="45"/>
    </location>
</feature>
<evidence type="ECO:0000256" key="2">
    <source>
        <dbReference type="ARBA" id="ARBA00005073"/>
    </source>
</evidence>
<reference evidence="15 16" key="1">
    <citation type="submission" date="2016-10" db="EMBL/GenBank/DDBJ databases">
        <authorList>
            <person name="de Groot N.N."/>
        </authorList>
    </citation>
    <scope>NUCLEOTIDE SEQUENCE [LARGE SCALE GENOMIC DNA]</scope>
    <source>
        <strain evidence="16">E92,LMG 26720,CCM 7988</strain>
    </source>
</reference>
<evidence type="ECO:0000256" key="3">
    <source>
        <dbReference type="ARBA" id="ARBA00006501"/>
    </source>
</evidence>
<comment type="subcellular location">
    <subcellularLocation>
        <location evidence="1 14">Cell membrane</location>
        <topology evidence="1 14">Multi-pass membrane protein</topology>
    </subcellularLocation>
</comment>
<evidence type="ECO:0000256" key="13">
    <source>
        <dbReference type="ARBA" id="ARBA00048390"/>
    </source>
</evidence>
<proteinExistence type="inferred from homology"/>
<keyword evidence="11 14" id="KW-0408">Iron</keyword>
<dbReference type="EC" id="1.3.99.-" evidence="14"/>
<organism evidence="15 16">
    <name type="scientific">Pseudarcicella hirudinis</name>
    <dbReference type="NCBI Taxonomy" id="1079859"/>
    <lineage>
        <taxon>Bacteria</taxon>
        <taxon>Pseudomonadati</taxon>
        <taxon>Bacteroidota</taxon>
        <taxon>Cytophagia</taxon>
        <taxon>Cytophagales</taxon>
        <taxon>Flectobacillaceae</taxon>
        <taxon>Pseudarcicella</taxon>
    </lineage>
</organism>
<dbReference type="PANTHER" id="PTHR40255:SF1">
    <property type="entry name" value="PROTOPORPHYRINOGEN IX OXIDASE"/>
    <property type="match status" value="1"/>
</dbReference>
<sequence>MCNLSVKLYFIDFCSTMTYEHIKAIHIIFVVSWFAGLFYLPRLFVYHTEANSKPEPEKKVIQEQFQKMEKILFNAIMVPAMWLTLISGSTLVYLTWWDSFAQHSWLHLKLSFVVCLVIYHFFCRKLIAELREDKFRFSGFQLRLFNEVATILLFAIVFLVVLKNTLDWIWGVAGLLAFAIIIMTAVKVVKSFREKK</sequence>
<feature type="transmembrane region" description="Helical" evidence="14">
    <location>
        <begin position="168"/>
        <end position="189"/>
    </location>
</feature>
<name>A0A1I5VS64_9BACT</name>